<evidence type="ECO:0000313" key="1">
    <source>
        <dbReference type="EMBL" id="ACB49901.1"/>
    </source>
</evidence>
<protein>
    <recommendedName>
        <fullName evidence="3">DUF2949 domain-containing protein</fullName>
    </recommendedName>
</protein>
<name>B1WPB9_CROS5</name>
<dbReference type="Proteomes" id="UP000001203">
    <property type="component" value="Chromosome circular"/>
</dbReference>
<dbReference type="EMBL" id="CP000806">
    <property type="protein sequence ID" value="ACB49901.1"/>
    <property type="molecule type" value="Genomic_DNA"/>
</dbReference>
<sequence length="79" mass="9311">MITERFSAVMENNSISTEFSQFLQQEMALSRDDLAVVINNQRQPGDPIPMLLWQYGLISVTQLQRIWDWLDAQVYFQFP</sequence>
<evidence type="ECO:0000313" key="2">
    <source>
        <dbReference type="Proteomes" id="UP000001203"/>
    </source>
</evidence>
<dbReference type="eggNOG" id="ENOG50320PQ">
    <property type="taxonomic scope" value="Bacteria"/>
</dbReference>
<proteinExistence type="predicted"/>
<dbReference type="AlphaFoldDB" id="B1WPB9"/>
<evidence type="ECO:0008006" key="3">
    <source>
        <dbReference type="Google" id="ProtNLM"/>
    </source>
</evidence>
<organism evidence="1 2">
    <name type="scientific">Crocosphaera subtropica (strain ATCC 51142 / BH68)</name>
    <name type="common">Cyanothece sp. (strain ATCC 51142)</name>
    <dbReference type="NCBI Taxonomy" id="43989"/>
    <lineage>
        <taxon>Bacteria</taxon>
        <taxon>Bacillati</taxon>
        <taxon>Cyanobacteriota</taxon>
        <taxon>Cyanophyceae</taxon>
        <taxon>Oscillatoriophycideae</taxon>
        <taxon>Chroococcales</taxon>
        <taxon>Aphanothecaceae</taxon>
        <taxon>Crocosphaera</taxon>
        <taxon>Crocosphaera subtropica</taxon>
    </lineage>
</organism>
<dbReference type="HOGENOM" id="CLU_184319_0_0_3"/>
<keyword evidence="2" id="KW-1185">Reference proteome</keyword>
<accession>B1WPB9</accession>
<reference evidence="1 2" key="1">
    <citation type="journal article" date="2008" name="Proc. Natl. Acad. Sci. U.S.A.">
        <title>The genome of Cyanothece 51142, a unicellular diazotrophic cyanobacterium important in the marine nitrogen cycle.</title>
        <authorList>
            <person name="Welsh E.A."/>
            <person name="Liberton M."/>
            <person name="Stoeckel J."/>
            <person name="Loh T."/>
            <person name="Elvitigala T."/>
            <person name="Wang C."/>
            <person name="Wollam A."/>
            <person name="Fulton R.S."/>
            <person name="Clifton S.W."/>
            <person name="Jacobs J.M."/>
            <person name="Aurora R."/>
            <person name="Ghosh B.K."/>
            <person name="Sherman L.A."/>
            <person name="Smith R.D."/>
            <person name="Wilson R.K."/>
            <person name="Pakrasi H.B."/>
        </authorList>
    </citation>
    <scope>NUCLEOTIDE SEQUENCE [LARGE SCALE GENOMIC DNA]</scope>
    <source>
        <strain evidence="2">ATCC 51142 / BH68</strain>
    </source>
</reference>
<dbReference type="KEGG" id="cyt:cce_0550"/>
<dbReference type="Pfam" id="PF11165">
    <property type="entry name" value="DUF2949"/>
    <property type="match status" value="1"/>
</dbReference>
<gene>
    <name evidence="1" type="ordered locus">cce_0550</name>
</gene>
<dbReference type="STRING" id="43989.cce_0550"/>
<dbReference type="InterPro" id="IPR021336">
    <property type="entry name" value="DUF2949"/>
</dbReference>